<reference evidence="2 3" key="1">
    <citation type="submission" date="2016-02" db="EMBL/GenBank/DDBJ databases">
        <title>Biosynthesis of antibiotic leucinostatins and their inhibition on Phytophthora in bio-control Purpureocillium lilacinum.</title>
        <authorList>
            <person name="Wang G."/>
            <person name="Liu Z."/>
            <person name="Lin R."/>
            <person name="Li E."/>
            <person name="Mao Z."/>
            <person name="Ling J."/>
            <person name="Yin W."/>
            <person name="Xie B."/>
        </authorList>
    </citation>
    <scope>NUCLEOTIDE SEQUENCE [LARGE SCALE GENOMIC DNA]</scope>
    <source>
        <strain evidence="1">PLBJ-1</strain>
        <strain evidence="2">PLFJ-1</strain>
    </source>
</reference>
<evidence type="ECO:0000313" key="1">
    <source>
        <dbReference type="EMBL" id="OAQ79058.1"/>
    </source>
</evidence>
<comment type="caution">
    <text evidence="2">The sequence shown here is derived from an EMBL/GenBank/DDBJ whole genome shotgun (WGS) entry which is preliminary data.</text>
</comment>
<evidence type="ECO:0000313" key="3">
    <source>
        <dbReference type="Proteomes" id="UP000078340"/>
    </source>
</evidence>
<gene>
    <name evidence="1" type="ORF">VFPBJ_07179</name>
    <name evidence="2" type="ORF">VFPFJ_02348</name>
</gene>
<dbReference type="Proteomes" id="UP000078340">
    <property type="component" value="Unassembled WGS sequence"/>
</dbReference>
<evidence type="ECO:0000313" key="2">
    <source>
        <dbReference type="EMBL" id="OAQ93187.1"/>
    </source>
</evidence>
<organism evidence="2 3">
    <name type="scientific">Purpureocillium lilacinum</name>
    <name type="common">Paecilomyces lilacinus</name>
    <dbReference type="NCBI Taxonomy" id="33203"/>
    <lineage>
        <taxon>Eukaryota</taxon>
        <taxon>Fungi</taxon>
        <taxon>Dikarya</taxon>
        <taxon>Ascomycota</taxon>
        <taxon>Pezizomycotina</taxon>
        <taxon>Sordariomycetes</taxon>
        <taxon>Hypocreomycetidae</taxon>
        <taxon>Hypocreales</taxon>
        <taxon>Ophiocordycipitaceae</taxon>
        <taxon>Purpureocillium</taxon>
    </lineage>
</organism>
<accession>A0A179HS55</accession>
<sequence length="92" mass="10186">MGRAKFVLQNAASFPIVRQAAKQPRPGSCSAWSLHSRARIPAYGFSLLIDPAASAISGHGCWTQPWRPKIRHQATDRRRWHLLLGAWITAGA</sequence>
<dbReference type="EMBL" id="LSBI01000002">
    <property type="protein sequence ID" value="OAQ93187.1"/>
    <property type="molecule type" value="Genomic_DNA"/>
</dbReference>
<dbReference type="EMBL" id="LSBH01000005">
    <property type="protein sequence ID" value="OAQ79058.1"/>
    <property type="molecule type" value="Genomic_DNA"/>
</dbReference>
<proteinExistence type="predicted"/>
<protein>
    <submittedName>
        <fullName evidence="2">Uncharacterized protein</fullName>
    </submittedName>
</protein>
<dbReference type="Proteomes" id="UP000078240">
    <property type="component" value="Unassembled WGS sequence"/>
</dbReference>
<name>A0A179HS55_PURLI</name>
<dbReference type="AlphaFoldDB" id="A0A179HS55"/>